<dbReference type="PANTHER" id="PTHR31836">
    <property type="match status" value="1"/>
</dbReference>
<protein>
    <recommendedName>
        <fullName evidence="3">Barwin domain-containing protein</fullName>
    </recommendedName>
</protein>
<dbReference type="GO" id="GO:0042742">
    <property type="term" value="P:defense response to bacterium"/>
    <property type="evidence" value="ECO:0007669"/>
    <property type="project" value="InterPro"/>
</dbReference>
<feature type="signal peptide" evidence="2">
    <location>
        <begin position="1"/>
        <end position="20"/>
    </location>
</feature>
<evidence type="ECO:0000256" key="1">
    <source>
        <dbReference type="ARBA" id="ARBA00022729"/>
    </source>
</evidence>
<dbReference type="Pfam" id="PF00967">
    <property type="entry name" value="Barwin"/>
    <property type="match status" value="1"/>
</dbReference>
<dbReference type="InterPro" id="IPR051477">
    <property type="entry name" value="Expansin_CellWall"/>
</dbReference>
<feature type="chain" id="PRO_5001815876" description="Barwin domain-containing protein" evidence="2">
    <location>
        <begin position="21"/>
        <end position="140"/>
    </location>
</feature>
<keyword evidence="1 2" id="KW-0732">Signal</keyword>
<organism evidence="4 5">
    <name type="scientific">Podila verticillata NRRL 6337</name>
    <dbReference type="NCBI Taxonomy" id="1069443"/>
    <lineage>
        <taxon>Eukaryota</taxon>
        <taxon>Fungi</taxon>
        <taxon>Fungi incertae sedis</taxon>
        <taxon>Mucoromycota</taxon>
        <taxon>Mortierellomycotina</taxon>
        <taxon>Mortierellomycetes</taxon>
        <taxon>Mortierellales</taxon>
        <taxon>Mortierellaceae</taxon>
        <taxon>Podila</taxon>
    </lineage>
</organism>
<accession>A0A086TM79</accession>
<dbReference type="Proteomes" id="UP000243308">
    <property type="component" value="Unassembled WGS sequence"/>
</dbReference>
<dbReference type="PANTHER" id="PTHR31836:SF25">
    <property type="entry name" value="RLPA-LIKE PROTEIN DOUBLE-PSI BETA-BARREL DOMAIN-CONTAINING PROTEIN"/>
    <property type="match status" value="1"/>
</dbReference>
<evidence type="ECO:0000256" key="2">
    <source>
        <dbReference type="SAM" id="SignalP"/>
    </source>
</evidence>
<keyword evidence="5" id="KW-1185">Reference proteome</keyword>
<dbReference type="CDD" id="cd22191">
    <property type="entry name" value="DPBB_RlpA_EXP_N-like"/>
    <property type="match status" value="1"/>
</dbReference>
<reference evidence="4 5" key="1">
    <citation type="submission" date="2011-02" db="EMBL/GenBank/DDBJ databases">
        <title>The Genome Sequence of Mortierella verticillata NRRL 6337.</title>
        <authorList>
            <consortium name="The Broad Institute Genome Sequencing Platform"/>
            <person name="Russ C."/>
            <person name="Cuomo C."/>
            <person name="Burger G."/>
            <person name="Gray M.W."/>
            <person name="Holland P.W.H."/>
            <person name="King N."/>
            <person name="Lang F.B.F."/>
            <person name="Roger A.J."/>
            <person name="Ruiz-Trillo I."/>
            <person name="Young S.K."/>
            <person name="Zeng Q."/>
            <person name="Gargeya S."/>
            <person name="Alvarado L."/>
            <person name="Berlin A."/>
            <person name="Chapman S.B."/>
            <person name="Chen Z."/>
            <person name="Freedman E."/>
            <person name="Gellesch M."/>
            <person name="Goldberg J."/>
            <person name="Griggs A."/>
            <person name="Gujja S."/>
            <person name="Heilman E."/>
            <person name="Heiman D."/>
            <person name="Howarth C."/>
            <person name="Mehta T."/>
            <person name="Neiman D."/>
            <person name="Pearson M."/>
            <person name="Roberts A."/>
            <person name="Saif S."/>
            <person name="Shea T."/>
            <person name="Shenoy N."/>
            <person name="Sisk P."/>
            <person name="Stolte C."/>
            <person name="Sykes S."/>
            <person name="White J."/>
            <person name="Yandava C."/>
            <person name="Haas B."/>
            <person name="Nusbaum C."/>
            <person name="Birren B."/>
        </authorList>
    </citation>
    <scope>NUCLEOTIDE SEQUENCE [LARGE SCALE GENOMIC DNA]</scope>
    <source>
        <strain evidence="4 5">NRRL 6337</strain>
    </source>
</reference>
<evidence type="ECO:0000313" key="5">
    <source>
        <dbReference type="Proteomes" id="UP000243308"/>
    </source>
</evidence>
<dbReference type="EMBL" id="KN042429">
    <property type="protein sequence ID" value="KFH63056.1"/>
    <property type="molecule type" value="Genomic_DNA"/>
</dbReference>
<dbReference type="InterPro" id="IPR001153">
    <property type="entry name" value="Barwin_dom"/>
</dbReference>
<dbReference type="Gene3D" id="2.40.40.10">
    <property type="entry name" value="RlpA-like domain"/>
    <property type="match status" value="1"/>
</dbReference>
<dbReference type="InterPro" id="IPR036908">
    <property type="entry name" value="RlpA-like_sf"/>
</dbReference>
<dbReference type="GO" id="GO:0050832">
    <property type="term" value="P:defense response to fungus"/>
    <property type="evidence" value="ECO:0007669"/>
    <property type="project" value="InterPro"/>
</dbReference>
<dbReference type="SUPFAM" id="SSF50685">
    <property type="entry name" value="Barwin-like endoglucanases"/>
    <property type="match status" value="1"/>
</dbReference>
<feature type="domain" description="Barwin" evidence="3">
    <location>
        <begin position="66"/>
        <end position="132"/>
    </location>
</feature>
<gene>
    <name evidence="4" type="ORF">MVEG_11093</name>
</gene>
<evidence type="ECO:0000313" key="4">
    <source>
        <dbReference type="EMBL" id="KFH63056.1"/>
    </source>
</evidence>
<dbReference type="OrthoDB" id="623670at2759"/>
<sequence length="140" mass="14773">MVKFTFALFAAAVVGTLSMAAPVTKRADSSIFAASNQYSGRATWFTGSYGACNINWDGNTEPIVAMSALMMGAESWGNPACGKLVRITLKSDPSKSVEARVVDKCPGDECSYGSLDLSPAAFQQLGDLGTGVLDIEWSFV</sequence>
<name>A0A086TM79_9FUNG</name>
<dbReference type="AlphaFoldDB" id="A0A086TM79"/>
<proteinExistence type="predicted"/>
<evidence type="ECO:0000259" key="3">
    <source>
        <dbReference type="Pfam" id="PF00967"/>
    </source>
</evidence>